<sequence length="263" mass="30492">MKPNPERQPVVSVIVPVLNNRDGLVHALNSLGIENQLLEVIVIDGGSVDGTVDEIICRDKNIAYWETGKDQGIADAFNRGIARAKGEYIAILNSDDYWLPNTLRRFLVAHKEQPQADIFYGAVRYVDPVSGYAYTRSPRLNAMKYRMWLFHPAMFVRRSSYLRIGLYDPAFTHAMDSEWCHRAMAMGERFVQVPSVLANMSLRGVSDREYRISLKQYRDSLIKNKVCSKLEAHFYCFFFSSLKRLMLQRWMYPLKLLRDKLVR</sequence>
<accession>A0A1V0B5R8</accession>
<dbReference type="InterPro" id="IPR029044">
    <property type="entry name" value="Nucleotide-diphossugar_trans"/>
</dbReference>
<dbReference type="PANTHER" id="PTHR43179">
    <property type="entry name" value="RHAMNOSYLTRANSFERASE WBBL"/>
    <property type="match status" value="1"/>
</dbReference>
<dbReference type="SUPFAM" id="SSF53448">
    <property type="entry name" value="Nucleotide-diphospho-sugar transferases"/>
    <property type="match status" value="1"/>
</dbReference>
<dbReference type="Proteomes" id="UP000243488">
    <property type="component" value="Chromosome"/>
</dbReference>
<dbReference type="PANTHER" id="PTHR43179:SF12">
    <property type="entry name" value="GALACTOFURANOSYLTRANSFERASE GLFT2"/>
    <property type="match status" value="1"/>
</dbReference>
<organism evidence="5 6">
    <name type="scientific">Halopseudomonas phragmitis</name>
    <dbReference type="NCBI Taxonomy" id="1931241"/>
    <lineage>
        <taxon>Bacteria</taxon>
        <taxon>Pseudomonadati</taxon>
        <taxon>Pseudomonadota</taxon>
        <taxon>Gammaproteobacteria</taxon>
        <taxon>Pseudomonadales</taxon>
        <taxon>Pseudomonadaceae</taxon>
        <taxon>Halopseudomonas</taxon>
    </lineage>
</organism>
<reference evidence="5 6" key="1">
    <citation type="submission" date="2017-03" db="EMBL/GenBank/DDBJ databases">
        <title>Complete genome sequence of the novel DNRA strain Pseudomonas sp. S-6-2 isolated from Chinese polluted river sediment. Journal of Biotechnology.</title>
        <authorList>
            <person name="Li J."/>
            <person name="Xiang F."/>
            <person name="Wang L."/>
            <person name="Xi L."/>
            <person name="Liu J."/>
        </authorList>
    </citation>
    <scope>NUCLEOTIDE SEQUENCE [LARGE SCALE GENOMIC DNA]</scope>
    <source>
        <strain evidence="5 6">S-6-2</strain>
    </source>
</reference>
<dbReference type="KEGG" id="ppha:BVH74_11190"/>
<evidence type="ECO:0000256" key="1">
    <source>
        <dbReference type="ARBA" id="ARBA00006739"/>
    </source>
</evidence>
<proteinExistence type="inferred from homology"/>
<dbReference type="STRING" id="1931241.BVH74_11190"/>
<dbReference type="AlphaFoldDB" id="A0A1V0B5R8"/>
<evidence type="ECO:0000259" key="4">
    <source>
        <dbReference type="Pfam" id="PF00535"/>
    </source>
</evidence>
<dbReference type="RefSeq" id="WP_080050150.1">
    <property type="nucleotide sequence ID" value="NZ_CP020100.1"/>
</dbReference>
<comment type="similarity">
    <text evidence="1">Belongs to the glycosyltransferase 2 family.</text>
</comment>
<dbReference type="GO" id="GO:0016757">
    <property type="term" value="F:glycosyltransferase activity"/>
    <property type="evidence" value="ECO:0007669"/>
    <property type="project" value="UniProtKB-KW"/>
</dbReference>
<keyword evidence="2" id="KW-0328">Glycosyltransferase</keyword>
<feature type="domain" description="Glycosyltransferase 2-like" evidence="4">
    <location>
        <begin position="12"/>
        <end position="140"/>
    </location>
</feature>
<evidence type="ECO:0000256" key="2">
    <source>
        <dbReference type="ARBA" id="ARBA00022676"/>
    </source>
</evidence>
<name>A0A1V0B5R8_9GAMM</name>
<keyword evidence="3" id="KW-0808">Transferase</keyword>
<evidence type="ECO:0000313" key="6">
    <source>
        <dbReference type="Proteomes" id="UP000243488"/>
    </source>
</evidence>
<evidence type="ECO:0000313" key="5">
    <source>
        <dbReference type="EMBL" id="AQZ95282.1"/>
    </source>
</evidence>
<keyword evidence="6" id="KW-1185">Reference proteome</keyword>
<evidence type="ECO:0000256" key="3">
    <source>
        <dbReference type="ARBA" id="ARBA00022679"/>
    </source>
</evidence>
<dbReference type="InterPro" id="IPR001173">
    <property type="entry name" value="Glyco_trans_2-like"/>
</dbReference>
<dbReference type="Pfam" id="PF00535">
    <property type="entry name" value="Glycos_transf_2"/>
    <property type="match status" value="1"/>
</dbReference>
<dbReference type="CDD" id="cd06433">
    <property type="entry name" value="GT_2_WfgS_like"/>
    <property type="match status" value="1"/>
</dbReference>
<protein>
    <recommendedName>
        <fullName evidence="4">Glycosyltransferase 2-like domain-containing protein</fullName>
    </recommendedName>
</protein>
<dbReference type="EMBL" id="CP020100">
    <property type="protein sequence ID" value="AQZ95282.1"/>
    <property type="molecule type" value="Genomic_DNA"/>
</dbReference>
<gene>
    <name evidence="5" type="ORF">BVH74_11190</name>
</gene>
<dbReference type="Gene3D" id="3.90.550.10">
    <property type="entry name" value="Spore Coat Polysaccharide Biosynthesis Protein SpsA, Chain A"/>
    <property type="match status" value="1"/>
</dbReference>